<name>A0A6N8DRJ2_RHOAC</name>
<evidence type="ECO:0000313" key="1">
    <source>
        <dbReference type="EMBL" id="MTV33027.1"/>
    </source>
</evidence>
<dbReference type="SUPFAM" id="SSF52799">
    <property type="entry name" value="(Phosphotyrosine protein) phosphatases II"/>
    <property type="match status" value="1"/>
</dbReference>
<comment type="caution">
    <text evidence="1">The sequence shown here is derived from an EMBL/GenBank/DDBJ whole genome shotgun (WGS) entry which is preliminary data.</text>
</comment>
<dbReference type="RefSeq" id="WP_155447709.1">
    <property type="nucleotide sequence ID" value="NZ_JAOQNR010000024.1"/>
</dbReference>
<accession>A0A6N8DRJ2</accession>
<dbReference type="InterPro" id="IPR029021">
    <property type="entry name" value="Prot-tyrosine_phosphatase-like"/>
</dbReference>
<dbReference type="Proteomes" id="UP000439113">
    <property type="component" value="Unassembled WGS sequence"/>
</dbReference>
<dbReference type="AlphaFoldDB" id="A0A6N8DRJ2"/>
<sequence>MSAVIWVCAINEIQDVASKNQISAVVSLGDATEQAPFFAGVETLRLEFADVARRRRDLLPPTAAHARRLIAFAQSWGKRDAMLVHCWRGIGRSPAAAFIVACALSPERAEAEISADMYRASPSIQPNRLLVALGDAVMGRRGRMIDAIERFGDGDGFGAPFALPIEGA</sequence>
<protein>
    <submittedName>
        <fullName evidence="1">Protein tyrosine phosphatase</fullName>
    </submittedName>
</protein>
<dbReference type="Gene3D" id="3.90.190.10">
    <property type="entry name" value="Protein tyrosine phosphatase superfamily"/>
    <property type="match status" value="1"/>
</dbReference>
<evidence type="ECO:0000313" key="2">
    <source>
        <dbReference type="Proteomes" id="UP000439113"/>
    </source>
</evidence>
<dbReference type="EMBL" id="WNKS01000025">
    <property type="protein sequence ID" value="MTV33027.1"/>
    <property type="molecule type" value="Genomic_DNA"/>
</dbReference>
<dbReference type="OrthoDB" id="9794527at2"/>
<reference evidence="1 2" key="1">
    <citation type="submission" date="2019-11" db="EMBL/GenBank/DDBJ databases">
        <title>Whole-genome sequence of a Rhodoblastus acidophilus DSM 142.</title>
        <authorList>
            <person name="Kyndt J.A."/>
            <person name="Meyer T.E."/>
        </authorList>
    </citation>
    <scope>NUCLEOTIDE SEQUENCE [LARGE SCALE GENOMIC DNA]</scope>
    <source>
        <strain evidence="1 2">DSM 142</strain>
    </source>
</reference>
<gene>
    <name evidence="1" type="ORF">GJ654_18770</name>
</gene>
<proteinExistence type="predicted"/>
<organism evidence="1 2">
    <name type="scientific">Rhodoblastus acidophilus</name>
    <name type="common">Rhodopseudomonas acidophila</name>
    <dbReference type="NCBI Taxonomy" id="1074"/>
    <lineage>
        <taxon>Bacteria</taxon>
        <taxon>Pseudomonadati</taxon>
        <taxon>Pseudomonadota</taxon>
        <taxon>Alphaproteobacteria</taxon>
        <taxon>Hyphomicrobiales</taxon>
        <taxon>Rhodoblastaceae</taxon>
        <taxon>Rhodoblastus</taxon>
    </lineage>
</organism>